<keyword evidence="3" id="KW-1185">Reference proteome</keyword>
<evidence type="ECO:0000313" key="2">
    <source>
        <dbReference type="EMBL" id="UQC73692.1"/>
    </source>
</evidence>
<protein>
    <submittedName>
        <fullName evidence="2">Uncharacterized protein</fullName>
    </submittedName>
</protein>
<dbReference type="KEGG" id="clup:CLUP02_00338"/>
<feature type="region of interest" description="Disordered" evidence="1">
    <location>
        <begin position="128"/>
        <end position="156"/>
    </location>
</feature>
<dbReference type="Proteomes" id="UP000830671">
    <property type="component" value="Chromosome 1"/>
</dbReference>
<feature type="region of interest" description="Disordered" evidence="1">
    <location>
        <begin position="1"/>
        <end position="48"/>
    </location>
</feature>
<dbReference type="AlphaFoldDB" id="A0A9Q8SA49"/>
<proteinExistence type="predicted"/>
<evidence type="ECO:0000256" key="1">
    <source>
        <dbReference type="SAM" id="MobiDB-lite"/>
    </source>
</evidence>
<name>A0A9Q8SA49_9PEZI</name>
<reference evidence="2" key="1">
    <citation type="journal article" date="2021" name="Mol. Plant Microbe Interact.">
        <title>Complete Genome Sequence of the Plant-Pathogenic Fungus Colletotrichum lupini.</title>
        <authorList>
            <person name="Baroncelli R."/>
            <person name="Pensec F."/>
            <person name="Da Lio D."/>
            <person name="Boufleur T."/>
            <person name="Vicente I."/>
            <person name="Sarrocco S."/>
            <person name="Picot A."/>
            <person name="Baraldi E."/>
            <person name="Sukno S."/>
            <person name="Thon M."/>
            <person name="Le Floch G."/>
        </authorList>
    </citation>
    <scope>NUCLEOTIDE SEQUENCE</scope>
    <source>
        <strain evidence="2">IMI 504893</strain>
    </source>
</reference>
<dbReference type="RefSeq" id="XP_049135345.1">
    <property type="nucleotide sequence ID" value="XM_049279388.1"/>
</dbReference>
<organism evidence="2 3">
    <name type="scientific">Colletotrichum lupini</name>
    <dbReference type="NCBI Taxonomy" id="145971"/>
    <lineage>
        <taxon>Eukaryota</taxon>
        <taxon>Fungi</taxon>
        <taxon>Dikarya</taxon>
        <taxon>Ascomycota</taxon>
        <taxon>Pezizomycotina</taxon>
        <taxon>Sordariomycetes</taxon>
        <taxon>Hypocreomycetidae</taxon>
        <taxon>Glomerellales</taxon>
        <taxon>Glomerellaceae</taxon>
        <taxon>Colletotrichum</taxon>
        <taxon>Colletotrichum acutatum species complex</taxon>
    </lineage>
</organism>
<accession>A0A9Q8SA49</accession>
<evidence type="ECO:0000313" key="3">
    <source>
        <dbReference type="Proteomes" id="UP000830671"/>
    </source>
</evidence>
<dbReference type="GeneID" id="73334398"/>
<gene>
    <name evidence="2" type="ORF">CLUP02_00338</name>
</gene>
<dbReference type="EMBL" id="CP019471">
    <property type="protein sequence ID" value="UQC73692.1"/>
    <property type="molecule type" value="Genomic_DNA"/>
</dbReference>
<sequence>MKSLTAERGSEILPEPTPTSRSKRRRNTEAQPFRPSPTPLDEEAGQHEERKEVFLTIARSVDSVVASFDGSKQQFAKEATAYITQALRKLMKADTGPAAARTWATVAAPAAADAPTSRQTLARLQAPLPVTTPKPTIDPAAGGSPHSRPHPRRGSLPARKVAPFALRQTICQTFDLDLADLPHVYHVGTGYSLKPLNKQIQQKLLEGKEELARCLGAHKVEMPTKWYTYVVPRCPTE</sequence>